<reference evidence="2" key="1">
    <citation type="submission" date="2023-10" db="EMBL/GenBank/DDBJ databases">
        <authorList>
            <person name="Chen Y."/>
            <person name="Shah S."/>
            <person name="Dougan E. K."/>
            <person name="Thang M."/>
            <person name="Chan C."/>
        </authorList>
    </citation>
    <scope>NUCLEOTIDE SEQUENCE [LARGE SCALE GENOMIC DNA]</scope>
</reference>
<comment type="caution">
    <text evidence="2">The sequence shown here is derived from an EMBL/GenBank/DDBJ whole genome shotgun (WGS) entry which is preliminary data.</text>
</comment>
<evidence type="ECO:0000313" key="3">
    <source>
        <dbReference type="Proteomes" id="UP001189429"/>
    </source>
</evidence>
<evidence type="ECO:0000313" key="2">
    <source>
        <dbReference type="EMBL" id="CAK0875462.1"/>
    </source>
</evidence>
<name>A0ABN9VPW8_9DINO</name>
<feature type="region of interest" description="Disordered" evidence="1">
    <location>
        <begin position="1"/>
        <end position="22"/>
    </location>
</feature>
<accession>A0ABN9VPW8</accession>
<dbReference type="Proteomes" id="UP001189429">
    <property type="component" value="Unassembled WGS sequence"/>
</dbReference>
<keyword evidence="3" id="KW-1185">Reference proteome</keyword>
<evidence type="ECO:0000256" key="1">
    <source>
        <dbReference type="SAM" id="MobiDB-lite"/>
    </source>
</evidence>
<proteinExistence type="predicted"/>
<sequence length="165" mass="17196">RGGAGAPRMRGAGPRRSSQRRGLSGSAGLLLRCGLFWATPVSFLLLEIAEKEAEGSTGTDSVVAALPALAALLLVASCNLAADCFLRCGGYLLLLQVPLQLALVLRYASGQHLWPPDEAPGAAAGIPQEALAIQHPGPGPRAAGRPRGSRRRRRARAGSRWCCPA</sequence>
<protein>
    <submittedName>
        <fullName evidence="2">Uncharacterized protein</fullName>
    </submittedName>
</protein>
<feature type="non-terminal residue" evidence="2">
    <location>
        <position position="1"/>
    </location>
</feature>
<feature type="compositionally biased region" description="Basic residues" evidence="1">
    <location>
        <begin position="147"/>
        <end position="157"/>
    </location>
</feature>
<dbReference type="EMBL" id="CAUYUJ010017516">
    <property type="protein sequence ID" value="CAK0875462.1"/>
    <property type="molecule type" value="Genomic_DNA"/>
</dbReference>
<feature type="region of interest" description="Disordered" evidence="1">
    <location>
        <begin position="132"/>
        <end position="159"/>
    </location>
</feature>
<gene>
    <name evidence="2" type="ORF">PCOR1329_LOCUS60138</name>
</gene>
<organism evidence="2 3">
    <name type="scientific">Prorocentrum cordatum</name>
    <dbReference type="NCBI Taxonomy" id="2364126"/>
    <lineage>
        <taxon>Eukaryota</taxon>
        <taxon>Sar</taxon>
        <taxon>Alveolata</taxon>
        <taxon>Dinophyceae</taxon>
        <taxon>Prorocentrales</taxon>
        <taxon>Prorocentraceae</taxon>
        <taxon>Prorocentrum</taxon>
    </lineage>
</organism>